<name>A0A6J5FIP3_9BURK</name>
<feature type="region of interest" description="Disordered" evidence="1">
    <location>
        <begin position="47"/>
        <end position="118"/>
    </location>
</feature>
<feature type="compositionally biased region" description="Low complexity" evidence="1">
    <location>
        <begin position="47"/>
        <end position="72"/>
    </location>
</feature>
<feature type="compositionally biased region" description="Polar residues" evidence="1">
    <location>
        <begin position="73"/>
        <end position="84"/>
    </location>
</feature>
<keyword evidence="3" id="KW-1185">Reference proteome</keyword>
<dbReference type="EMBL" id="CADIKL010000004">
    <property type="protein sequence ID" value="CAB3780597.1"/>
    <property type="molecule type" value="Genomic_DNA"/>
</dbReference>
<protein>
    <submittedName>
        <fullName evidence="2">Uncharacterized protein</fullName>
    </submittedName>
</protein>
<evidence type="ECO:0000313" key="2">
    <source>
        <dbReference type="EMBL" id="CAB3780597.1"/>
    </source>
</evidence>
<gene>
    <name evidence="2" type="ORF">LMG28688_01074</name>
</gene>
<accession>A0A6J5FIP3</accession>
<evidence type="ECO:0000313" key="3">
    <source>
        <dbReference type="Proteomes" id="UP000494119"/>
    </source>
</evidence>
<sequence length="118" mass="12094">MEPVTARTFADALMNAFVIHGPILMRRIDSRAVWAALLFSLSLAACGGSDSDGSSASPSARSQQTGQQTGQQNSEQNSPQSGQQMAGADANANPGAEDKPPGAPEMHWAPGSGTSSAH</sequence>
<reference evidence="2 3" key="1">
    <citation type="submission" date="2020-04" db="EMBL/GenBank/DDBJ databases">
        <authorList>
            <person name="De Canck E."/>
        </authorList>
    </citation>
    <scope>NUCLEOTIDE SEQUENCE [LARGE SCALE GENOMIC DNA]</scope>
    <source>
        <strain evidence="2 3">LMG 28688</strain>
    </source>
</reference>
<organism evidence="2 3">
    <name type="scientific">Paraburkholderia caffeinitolerans</name>
    <dbReference type="NCBI Taxonomy" id="1723730"/>
    <lineage>
        <taxon>Bacteria</taxon>
        <taxon>Pseudomonadati</taxon>
        <taxon>Pseudomonadota</taxon>
        <taxon>Betaproteobacteria</taxon>
        <taxon>Burkholderiales</taxon>
        <taxon>Burkholderiaceae</taxon>
        <taxon>Paraburkholderia</taxon>
    </lineage>
</organism>
<dbReference type="Proteomes" id="UP000494119">
    <property type="component" value="Unassembled WGS sequence"/>
</dbReference>
<evidence type="ECO:0000256" key="1">
    <source>
        <dbReference type="SAM" id="MobiDB-lite"/>
    </source>
</evidence>
<dbReference type="AlphaFoldDB" id="A0A6J5FIP3"/>
<proteinExistence type="predicted"/>